<keyword evidence="3" id="KW-1185">Reference proteome</keyword>
<accession>A0AAN6ZCU4</accession>
<sequence length="455" mass="48222">MSVFSLLKRGRQAAKEHRAEKAAKDKKEAEKPPYKHIPKHAATDALSGGPAGWREHDRQKIVEHNKRRSALTASGMGMSGVSGMPRVQSSLSHVSYPTSYVNPIVHVPRTYSYSSMPVGWTHHGREMSYSPVDMGHMSLKGKEVERIMGVSSHTSRSSSKASIGRTPLPIGDTLRNGDVAVSPVESSSTSNSSQDDLEMKPTKHCASIPPPISGVRPRPTGDIETVHRLHPGHSRRVSDPNHSAVPPRNLYAQRTSFLAAGIPPVPALPPMQFGTAVTTSAVSSTAGSSASSVTMVPIASSASLAATFLAAKPVPTALKVEAEAAVVQVSSDEDASPVTRLGKAPAIAPHATAEFRPKNARSVSRITRFTELETIKSDATATIAAKPPSPLSIATGLPTDFDEASLTQPKEVVLSQVQSLPKPGKLSKLSSATPKLVKKKRWSLRSSKSAAVAAN</sequence>
<evidence type="ECO:0000313" key="2">
    <source>
        <dbReference type="EMBL" id="KAK4134375.1"/>
    </source>
</evidence>
<feature type="region of interest" description="Disordered" evidence="1">
    <location>
        <begin position="149"/>
        <end position="219"/>
    </location>
</feature>
<dbReference type="AlphaFoldDB" id="A0AAN6ZCU4"/>
<feature type="compositionally biased region" description="Low complexity" evidence="1">
    <location>
        <begin position="179"/>
        <end position="193"/>
    </location>
</feature>
<dbReference type="Proteomes" id="UP001304895">
    <property type="component" value="Unassembled WGS sequence"/>
</dbReference>
<feature type="compositionally biased region" description="Basic and acidic residues" evidence="1">
    <location>
        <begin position="13"/>
        <end position="33"/>
    </location>
</feature>
<proteinExistence type="predicted"/>
<evidence type="ECO:0000313" key="3">
    <source>
        <dbReference type="Proteomes" id="UP001304895"/>
    </source>
</evidence>
<feature type="compositionally biased region" description="Low complexity" evidence="1">
    <location>
        <begin position="74"/>
        <end position="83"/>
    </location>
</feature>
<reference evidence="2" key="2">
    <citation type="submission" date="2023-05" db="EMBL/GenBank/DDBJ databases">
        <authorList>
            <consortium name="Lawrence Berkeley National Laboratory"/>
            <person name="Steindorff A."/>
            <person name="Hensen N."/>
            <person name="Bonometti L."/>
            <person name="Westerberg I."/>
            <person name="Brannstrom I.O."/>
            <person name="Guillou S."/>
            <person name="Cros-Aarteil S."/>
            <person name="Calhoun S."/>
            <person name="Haridas S."/>
            <person name="Kuo A."/>
            <person name="Mondo S."/>
            <person name="Pangilinan J."/>
            <person name="Riley R."/>
            <person name="Labutti K."/>
            <person name="Andreopoulos B."/>
            <person name="Lipzen A."/>
            <person name="Chen C."/>
            <person name="Yanf M."/>
            <person name="Daum C."/>
            <person name="Ng V."/>
            <person name="Clum A."/>
            <person name="Ohm R."/>
            <person name="Martin F."/>
            <person name="Silar P."/>
            <person name="Natvig D."/>
            <person name="Lalanne C."/>
            <person name="Gautier V."/>
            <person name="Ament-Velasquez S.L."/>
            <person name="Kruys A."/>
            <person name="Hutchinson M.I."/>
            <person name="Powell A.J."/>
            <person name="Barry K."/>
            <person name="Miller A.N."/>
            <person name="Grigoriev I.V."/>
            <person name="Debuchy R."/>
            <person name="Gladieux P."/>
            <person name="Thoren M.H."/>
            <person name="Johannesson H."/>
        </authorList>
    </citation>
    <scope>NUCLEOTIDE SEQUENCE</scope>
    <source>
        <strain evidence="2">CBS 123565</strain>
    </source>
</reference>
<feature type="compositionally biased region" description="Low complexity" evidence="1">
    <location>
        <begin position="151"/>
        <end position="162"/>
    </location>
</feature>
<evidence type="ECO:0000256" key="1">
    <source>
        <dbReference type="SAM" id="MobiDB-lite"/>
    </source>
</evidence>
<organism evidence="2 3">
    <name type="scientific">Trichocladium antarcticum</name>
    <dbReference type="NCBI Taxonomy" id="1450529"/>
    <lineage>
        <taxon>Eukaryota</taxon>
        <taxon>Fungi</taxon>
        <taxon>Dikarya</taxon>
        <taxon>Ascomycota</taxon>
        <taxon>Pezizomycotina</taxon>
        <taxon>Sordariomycetes</taxon>
        <taxon>Sordariomycetidae</taxon>
        <taxon>Sordariales</taxon>
        <taxon>Chaetomiaceae</taxon>
        <taxon>Trichocladium</taxon>
    </lineage>
</organism>
<reference evidence="2" key="1">
    <citation type="journal article" date="2023" name="Mol. Phylogenet. Evol.">
        <title>Genome-scale phylogeny and comparative genomics of the fungal order Sordariales.</title>
        <authorList>
            <person name="Hensen N."/>
            <person name="Bonometti L."/>
            <person name="Westerberg I."/>
            <person name="Brannstrom I.O."/>
            <person name="Guillou S."/>
            <person name="Cros-Aarteil S."/>
            <person name="Calhoun S."/>
            <person name="Haridas S."/>
            <person name="Kuo A."/>
            <person name="Mondo S."/>
            <person name="Pangilinan J."/>
            <person name="Riley R."/>
            <person name="LaButti K."/>
            <person name="Andreopoulos B."/>
            <person name="Lipzen A."/>
            <person name="Chen C."/>
            <person name="Yan M."/>
            <person name="Daum C."/>
            <person name="Ng V."/>
            <person name="Clum A."/>
            <person name="Steindorff A."/>
            <person name="Ohm R.A."/>
            <person name="Martin F."/>
            <person name="Silar P."/>
            <person name="Natvig D.O."/>
            <person name="Lalanne C."/>
            <person name="Gautier V."/>
            <person name="Ament-Velasquez S.L."/>
            <person name="Kruys A."/>
            <person name="Hutchinson M.I."/>
            <person name="Powell A.J."/>
            <person name="Barry K."/>
            <person name="Miller A.N."/>
            <person name="Grigoriev I.V."/>
            <person name="Debuchy R."/>
            <person name="Gladieux P."/>
            <person name="Hiltunen Thoren M."/>
            <person name="Johannesson H."/>
        </authorList>
    </citation>
    <scope>NUCLEOTIDE SEQUENCE</scope>
    <source>
        <strain evidence="2">CBS 123565</strain>
    </source>
</reference>
<comment type="caution">
    <text evidence="2">The sequence shown here is derived from an EMBL/GenBank/DDBJ whole genome shotgun (WGS) entry which is preliminary data.</text>
</comment>
<feature type="region of interest" description="Disordered" evidence="1">
    <location>
        <begin position="1"/>
        <end position="83"/>
    </location>
</feature>
<gene>
    <name evidence="2" type="ORF">BT67DRAFT_497416</name>
</gene>
<name>A0AAN6ZCU4_9PEZI</name>
<protein>
    <submittedName>
        <fullName evidence="2">Uncharacterized protein</fullName>
    </submittedName>
</protein>
<feature type="compositionally biased region" description="Basic and acidic residues" evidence="1">
    <location>
        <begin position="53"/>
        <end position="64"/>
    </location>
</feature>
<dbReference type="EMBL" id="MU853409">
    <property type="protein sequence ID" value="KAK4134375.1"/>
    <property type="molecule type" value="Genomic_DNA"/>
</dbReference>